<dbReference type="Proteomes" id="UP000294814">
    <property type="component" value="Unassembled WGS sequence"/>
</dbReference>
<gene>
    <name evidence="1" type="ORF">E0I26_02515</name>
</gene>
<proteinExistence type="predicted"/>
<evidence type="ECO:0000313" key="2">
    <source>
        <dbReference type="Proteomes" id="UP000294814"/>
    </source>
</evidence>
<comment type="caution">
    <text evidence="1">The sequence shown here is derived from an EMBL/GenBank/DDBJ whole genome shotgun (WGS) entry which is preliminary data.</text>
</comment>
<protein>
    <submittedName>
        <fullName evidence="1">Uncharacterized protein</fullName>
    </submittedName>
</protein>
<dbReference type="RefSeq" id="WP_131914916.1">
    <property type="nucleotide sequence ID" value="NZ_SMLG01000001.1"/>
</dbReference>
<organism evidence="1 2">
    <name type="scientific">Flavobacterium rhamnosiphilum</name>
    <dbReference type="NCBI Taxonomy" id="2541724"/>
    <lineage>
        <taxon>Bacteria</taxon>
        <taxon>Pseudomonadati</taxon>
        <taxon>Bacteroidota</taxon>
        <taxon>Flavobacteriia</taxon>
        <taxon>Flavobacteriales</taxon>
        <taxon>Flavobacteriaceae</taxon>
        <taxon>Flavobacterium</taxon>
    </lineage>
</organism>
<dbReference type="AlphaFoldDB" id="A0A4R5FCI9"/>
<accession>A0A4R5FCI9</accession>
<reference evidence="1 2" key="1">
    <citation type="submission" date="2019-03" db="EMBL/GenBank/DDBJ databases">
        <title>Novel species of Flavobacterium.</title>
        <authorList>
            <person name="Liu Q."/>
            <person name="Xin Y.-H."/>
        </authorList>
    </citation>
    <scope>NUCLEOTIDE SEQUENCE [LARGE SCALE GENOMIC DNA]</scope>
    <source>
        <strain evidence="1 2">LB3P52</strain>
    </source>
</reference>
<sequence>MENLKLNDLSIADLKAALDFIQDQKKQFIEGYIGNEKPQTNSSFKLFESLEDQLHSNLFNRVNKLKTYNN</sequence>
<dbReference type="EMBL" id="SMLG01000001">
    <property type="protein sequence ID" value="TDE46979.1"/>
    <property type="molecule type" value="Genomic_DNA"/>
</dbReference>
<name>A0A4R5FCI9_9FLAO</name>
<keyword evidence="2" id="KW-1185">Reference proteome</keyword>
<evidence type="ECO:0000313" key="1">
    <source>
        <dbReference type="EMBL" id="TDE46979.1"/>
    </source>
</evidence>